<comment type="caution">
    <text evidence="1">The sequence shown here is derived from an EMBL/GenBank/DDBJ whole genome shotgun (WGS) entry which is preliminary data.</text>
</comment>
<accession>A0ABD0ULQ3</accession>
<sequence length="192" mass="21545">MPDFHLTSDLCRSSANPLLDYQSAPELPSDVEVLLNHQFILIDDMAEVNSLFLGSPASSDTPFYLQDLKIDDPLPEYSSFDDAFDKQIIAFGVWALEIFSRNRRAVLPLELKNLCLVFVSLVRDNQGHQDLSSVYLVRGGSSPNLIERSLSKTMSYFVQEKLINLGVLAIREHTSSGHVKSPDQRALVITIY</sequence>
<reference evidence="1 2" key="1">
    <citation type="journal article" date="2024" name="Plant Biotechnol. J.">
        <title>Dendrobium thyrsiflorum genome and its molecular insights into genes involved in important horticultural traits.</title>
        <authorList>
            <person name="Chen B."/>
            <person name="Wang J.Y."/>
            <person name="Zheng P.J."/>
            <person name="Li K.L."/>
            <person name="Liang Y.M."/>
            <person name="Chen X.F."/>
            <person name="Zhang C."/>
            <person name="Zhao X."/>
            <person name="He X."/>
            <person name="Zhang G.Q."/>
            <person name="Liu Z.J."/>
            <person name="Xu Q."/>
        </authorList>
    </citation>
    <scope>NUCLEOTIDE SEQUENCE [LARGE SCALE GENOMIC DNA]</scope>
    <source>
        <strain evidence="1">GZMU011</strain>
    </source>
</reference>
<evidence type="ECO:0000313" key="2">
    <source>
        <dbReference type="Proteomes" id="UP001552299"/>
    </source>
</evidence>
<gene>
    <name evidence="1" type="ORF">M5K25_017241</name>
</gene>
<evidence type="ECO:0000313" key="1">
    <source>
        <dbReference type="EMBL" id="KAL0913757.1"/>
    </source>
</evidence>
<dbReference type="AlphaFoldDB" id="A0ABD0ULQ3"/>
<proteinExistence type="predicted"/>
<protein>
    <submittedName>
        <fullName evidence="1">Uncharacterized protein</fullName>
    </submittedName>
</protein>
<dbReference type="EMBL" id="JANQDX010000013">
    <property type="protein sequence ID" value="KAL0913757.1"/>
    <property type="molecule type" value="Genomic_DNA"/>
</dbReference>
<name>A0ABD0ULQ3_DENTH</name>
<organism evidence="1 2">
    <name type="scientific">Dendrobium thyrsiflorum</name>
    <name type="common">Pinecone-like raceme dendrobium</name>
    <name type="synonym">Orchid</name>
    <dbReference type="NCBI Taxonomy" id="117978"/>
    <lineage>
        <taxon>Eukaryota</taxon>
        <taxon>Viridiplantae</taxon>
        <taxon>Streptophyta</taxon>
        <taxon>Embryophyta</taxon>
        <taxon>Tracheophyta</taxon>
        <taxon>Spermatophyta</taxon>
        <taxon>Magnoliopsida</taxon>
        <taxon>Liliopsida</taxon>
        <taxon>Asparagales</taxon>
        <taxon>Orchidaceae</taxon>
        <taxon>Epidendroideae</taxon>
        <taxon>Malaxideae</taxon>
        <taxon>Dendrobiinae</taxon>
        <taxon>Dendrobium</taxon>
    </lineage>
</organism>
<keyword evidence="2" id="KW-1185">Reference proteome</keyword>
<dbReference type="Proteomes" id="UP001552299">
    <property type="component" value="Unassembled WGS sequence"/>
</dbReference>